<dbReference type="AlphaFoldDB" id="A0A081K9W7"/>
<evidence type="ECO:0000313" key="3">
    <source>
        <dbReference type="Proteomes" id="UP000027997"/>
    </source>
</evidence>
<accession>A0A081K9W7</accession>
<gene>
    <name evidence="2" type="ORF">GV64_09515</name>
</gene>
<name>A0A081K9W7_9GAMM</name>
<evidence type="ECO:0000313" key="2">
    <source>
        <dbReference type="EMBL" id="KEI70943.1"/>
    </source>
</evidence>
<dbReference type="EMBL" id="JOJP01000001">
    <property type="protein sequence ID" value="KEI70943.1"/>
    <property type="molecule type" value="Genomic_DNA"/>
</dbReference>
<feature type="signal peptide" evidence="1">
    <location>
        <begin position="1"/>
        <end position="22"/>
    </location>
</feature>
<keyword evidence="3" id="KW-1185">Reference proteome</keyword>
<proteinExistence type="predicted"/>
<feature type="chain" id="PRO_5001758713" description="Metal-binding protein" evidence="1">
    <location>
        <begin position="23"/>
        <end position="148"/>
    </location>
</feature>
<organism evidence="2 3">
    <name type="scientific">Endozoicomonas elysicola</name>
    <dbReference type="NCBI Taxonomy" id="305900"/>
    <lineage>
        <taxon>Bacteria</taxon>
        <taxon>Pseudomonadati</taxon>
        <taxon>Pseudomonadota</taxon>
        <taxon>Gammaproteobacteria</taxon>
        <taxon>Oceanospirillales</taxon>
        <taxon>Endozoicomonadaceae</taxon>
        <taxon>Endozoicomonas</taxon>
    </lineage>
</organism>
<dbReference type="InterPro" id="IPR007332">
    <property type="entry name" value="DUF411"/>
</dbReference>
<dbReference type="STRING" id="305900.GV64_09515"/>
<dbReference type="Pfam" id="PF04214">
    <property type="entry name" value="DUF411"/>
    <property type="match status" value="1"/>
</dbReference>
<evidence type="ECO:0000256" key="1">
    <source>
        <dbReference type="SAM" id="SignalP"/>
    </source>
</evidence>
<reference evidence="2 3" key="1">
    <citation type="submission" date="2014-06" db="EMBL/GenBank/DDBJ databases">
        <title>Whole Genome Sequences of Three Symbiotic Endozoicomonas Bacteria.</title>
        <authorList>
            <person name="Neave M.J."/>
            <person name="Apprill A."/>
            <person name="Voolstra C.R."/>
        </authorList>
    </citation>
    <scope>NUCLEOTIDE SEQUENCE [LARGE SCALE GENOMIC DNA]</scope>
    <source>
        <strain evidence="2 3">DSM 22380</strain>
    </source>
</reference>
<keyword evidence="1" id="KW-0732">Signal</keyword>
<dbReference type="eggNOG" id="COG3019">
    <property type="taxonomic scope" value="Bacteria"/>
</dbReference>
<comment type="caution">
    <text evidence="2">The sequence shown here is derived from an EMBL/GenBank/DDBJ whole genome shotgun (WGS) entry which is preliminary data.</text>
</comment>
<dbReference type="Proteomes" id="UP000027997">
    <property type="component" value="Unassembled WGS sequence"/>
</dbReference>
<dbReference type="RefSeq" id="WP_020585177.1">
    <property type="nucleotide sequence ID" value="NZ_JOJP01000001.1"/>
</dbReference>
<evidence type="ECO:0008006" key="4">
    <source>
        <dbReference type="Google" id="ProtNLM"/>
    </source>
</evidence>
<sequence>MKNTKAIVLGMTLLLNSVAGYAADKFPMIMTYKSPTCGCCSEWIKHMEDNGFQVMAHDVQDMGKYKQKANLPYGTGSCHTSFVGGYAIEGHVPASDVVRLLTEKPDFRGITVPGMPMGSPGMEYGDQKDAYQTIAYKKDGSMSVFASH</sequence>
<protein>
    <recommendedName>
        <fullName evidence="4">Metal-binding protein</fullName>
    </recommendedName>
</protein>